<dbReference type="GeneID" id="18266126"/>
<reference evidence="2 3" key="1">
    <citation type="journal article" date="2014" name="Proc. Natl. Acad. Sci. U.S.A.">
        <title>Thirty-thousand-year-old distant relative of giant icosahedral DNA viruses with a pandoravirus morphology.</title>
        <authorList>
            <person name="Legendre M."/>
            <person name="Bartoli J."/>
            <person name="Shmakova L."/>
            <person name="Jeudy S."/>
            <person name="Labadie K."/>
            <person name="Adrait A."/>
            <person name="Lescot M."/>
            <person name="Poirot O."/>
            <person name="Bertaux L."/>
            <person name="Bruley C."/>
            <person name="Coute Y."/>
            <person name="Rivkina E."/>
            <person name="Abergel C."/>
            <person name="Claverie J.M."/>
        </authorList>
    </citation>
    <scope>NUCLEOTIDE SEQUENCE [LARGE SCALE GENOMIC DNA]</scope>
    <source>
        <strain evidence="2">P1084-T</strain>
    </source>
</reference>
<feature type="compositionally biased region" description="Basic residues" evidence="1">
    <location>
        <begin position="86"/>
        <end position="95"/>
    </location>
</feature>
<dbReference type="Proteomes" id="UP000202176">
    <property type="component" value="Segment"/>
</dbReference>
<accession>W5SA88</accession>
<keyword evidence="3" id="KW-1185">Reference proteome</keyword>
<evidence type="ECO:0000313" key="2">
    <source>
        <dbReference type="EMBL" id="AHH01665.1"/>
    </source>
</evidence>
<feature type="region of interest" description="Disordered" evidence="1">
    <location>
        <begin position="330"/>
        <end position="354"/>
    </location>
</feature>
<feature type="region of interest" description="Disordered" evidence="1">
    <location>
        <begin position="1"/>
        <end position="97"/>
    </location>
</feature>
<organism evidence="2 3">
    <name type="scientific">Pithovirus sibericum</name>
    <dbReference type="NCBI Taxonomy" id="1450746"/>
    <lineage>
        <taxon>Viruses</taxon>
        <taxon>Pithoviruses</taxon>
        <taxon>Orthopithovirinae</taxon>
        <taxon>Alphapithovirus</taxon>
        <taxon>Alphapithovirus sibericum</taxon>
    </lineage>
</organism>
<feature type="region of interest" description="Disordered" evidence="1">
    <location>
        <begin position="130"/>
        <end position="150"/>
    </location>
</feature>
<gene>
    <name evidence="2" type="ORF">pv_98</name>
</gene>
<dbReference type="EMBL" id="KF740664">
    <property type="protein sequence ID" value="AHH01665.1"/>
    <property type="molecule type" value="Genomic_DNA"/>
</dbReference>
<sequence>MSVSSNQSTEEYRGKKFHQGGRVFPESSTHNSHSQRWEGEHTSEGFSDQGFFIGGIYGKTGMTDSDENSSRSANKHTSSEKVTRKVEKKKRHGRRNSVGSLSEFDWRNECSDSDSEEIDSEEFQKAFLREKEVQNHRKQKADSSFTKGRNYHSEGMTKEILLQLEKERNFRQRKGHHGHQKYDTSFDPSLHKKDILFHAERERNFDRRAPSQEIDSSHSEGMTREILQQLEKERNYERRPHASYIQDSSTHDEIPTRELVLNLQKEQNFDRKARSSFGASTTEESEIGTRELVLNLQKEQNFDRKARSSFGASTTEESEIGTRELLLGLRKERSIERPPGQGFSTTEESESQEQFDNFLHGLERERDFERNLRIERLQKEIEDQKHHNQQYEENHQASMEFFNRRPELGFGSEKTSDSTTSEAGWGDKTHLQAFELESVGSKIQQQLEAMSEQIRDEIYKGCKKIRRTQRVSSLVAVEEIFAAKNESVQELELFKQEFLEYIAHRKDEIDNASNERTLTSDSDISIEIEKIRREQQNMLQMVQSLVKMVFRPQN</sequence>
<name>W5SA88_9VIRU</name>
<protein>
    <submittedName>
        <fullName evidence="2">Uncharacterized protein</fullName>
    </submittedName>
</protein>
<dbReference type="RefSeq" id="YP_009001000.1">
    <property type="nucleotide sequence ID" value="NC_023423.1"/>
</dbReference>
<evidence type="ECO:0000256" key="1">
    <source>
        <dbReference type="SAM" id="MobiDB-lite"/>
    </source>
</evidence>
<evidence type="ECO:0000313" key="3">
    <source>
        <dbReference type="Proteomes" id="UP000202176"/>
    </source>
</evidence>
<proteinExistence type="predicted"/>
<dbReference type="KEGG" id="vg:18266126"/>